<dbReference type="InterPro" id="IPR025733">
    <property type="entry name" value="PAPs_C"/>
</dbReference>
<organism evidence="19 20">
    <name type="scientific">Lupinus luteus</name>
    <name type="common">European yellow lupine</name>
    <dbReference type="NCBI Taxonomy" id="3873"/>
    <lineage>
        <taxon>Eukaryota</taxon>
        <taxon>Viridiplantae</taxon>
        <taxon>Streptophyta</taxon>
        <taxon>Embryophyta</taxon>
        <taxon>Tracheophyta</taxon>
        <taxon>Spermatophyta</taxon>
        <taxon>Magnoliopsida</taxon>
        <taxon>eudicotyledons</taxon>
        <taxon>Gunneridae</taxon>
        <taxon>Pentapetalae</taxon>
        <taxon>rosids</taxon>
        <taxon>fabids</taxon>
        <taxon>Fabales</taxon>
        <taxon>Fabaceae</taxon>
        <taxon>Papilionoideae</taxon>
        <taxon>50 kb inversion clade</taxon>
        <taxon>genistoids sensu lato</taxon>
        <taxon>core genistoids</taxon>
        <taxon>Genisteae</taxon>
        <taxon>Lupinus</taxon>
    </lineage>
</organism>
<proteinExistence type="inferred from homology"/>
<evidence type="ECO:0000256" key="8">
    <source>
        <dbReference type="ARBA" id="ARBA00022729"/>
    </source>
</evidence>
<feature type="domain" description="Purple acid phosphatase N-terminal" evidence="18">
    <location>
        <begin position="7"/>
        <end position="90"/>
    </location>
</feature>
<keyword evidence="7" id="KW-0812">Transmembrane</keyword>
<dbReference type="Gene3D" id="2.60.40.380">
    <property type="entry name" value="Purple acid phosphatase-like, N-terminal"/>
    <property type="match status" value="1"/>
</dbReference>
<evidence type="ECO:0000313" key="20">
    <source>
        <dbReference type="Proteomes" id="UP001497480"/>
    </source>
</evidence>
<evidence type="ECO:0000256" key="9">
    <source>
        <dbReference type="ARBA" id="ARBA00022801"/>
    </source>
</evidence>
<feature type="domain" description="Calcineurin-like phosphoesterase" evidence="15">
    <location>
        <begin position="100"/>
        <end position="290"/>
    </location>
</feature>
<evidence type="ECO:0000259" key="18">
    <source>
        <dbReference type="Pfam" id="PF16656"/>
    </source>
</evidence>
<dbReference type="PANTHER" id="PTHR22953">
    <property type="entry name" value="ACID PHOSPHATASE RELATED"/>
    <property type="match status" value="1"/>
</dbReference>
<name>A0AAV1X738_LUPLU</name>
<evidence type="ECO:0000256" key="13">
    <source>
        <dbReference type="ARBA" id="ARBA00023180"/>
    </source>
</evidence>
<evidence type="ECO:0000256" key="4">
    <source>
        <dbReference type="ARBA" id="ARBA00004141"/>
    </source>
</evidence>
<dbReference type="Proteomes" id="UP001497480">
    <property type="component" value="Unassembled WGS sequence"/>
</dbReference>
<keyword evidence="11" id="KW-1133">Transmembrane helix</keyword>
<dbReference type="Pfam" id="PF10520">
    <property type="entry name" value="Lipid_desat"/>
    <property type="match status" value="1"/>
</dbReference>
<keyword evidence="8" id="KW-0732">Signal</keyword>
<keyword evidence="9 14" id="KW-0378">Hydrolase</keyword>
<dbReference type="PANTHER" id="PTHR22953:SF155">
    <property type="entry name" value="PURPLE ACID PHOSPHATASE 18"/>
    <property type="match status" value="1"/>
</dbReference>
<evidence type="ECO:0000256" key="5">
    <source>
        <dbReference type="ARBA" id="ARBA00007620"/>
    </source>
</evidence>
<comment type="subcellular location">
    <subcellularLocation>
        <location evidence="4">Membrane</location>
        <topology evidence="4">Multi-pass membrane protein</topology>
    </subcellularLocation>
</comment>
<comment type="similarity">
    <text evidence="5">Belongs to the fatty acid desaturase CarF family.</text>
</comment>
<gene>
    <name evidence="19" type="ORF">LLUT_LOCUS18003</name>
</gene>
<dbReference type="SUPFAM" id="SSF56300">
    <property type="entry name" value="Metallo-dependent phosphatases"/>
    <property type="match status" value="1"/>
</dbReference>
<evidence type="ECO:0000256" key="10">
    <source>
        <dbReference type="ARBA" id="ARBA00022833"/>
    </source>
</evidence>
<evidence type="ECO:0000256" key="1">
    <source>
        <dbReference type="ARBA" id="ARBA00000032"/>
    </source>
</evidence>
<sequence>MSKFGFKVHVSLAGDKHIRVTWITDDKDAPSTVEYGKVRGRYEATATGESTSYRYLLYKSGKIHHTIIGPLENNTMYFYRCSGNGPEFTLKTPPAQFPITFAVTGDLGQTGWTQTTLDHIRESNHDVLLLPGDLSYADYIQRRWDTFGRLVEPLASARPWMVTQGNHETEKIPLIKKGFVAYNSRWKMPFEQSGSSSNLYYSFEVAGAHIIMLGSYADHNVYSDQYEWLKEDLSKVDRKRTPWLLAALHVPWYNSNKAHQGEGDAMMRDIEPLLYAAKVDLVLTGHVHAYERSGRVYNGKLDPCGAVHITNGDGGNREGLATKYKDPQPKWSEFREASFGHGELKIVNSSHAFWSWHRNQDDVAVQSDKTWIISLFSSAMYSLAQYKYLPSFHHQSCTSDSVLCKARVYCTTTTTTTTTNTKSRPGDKQLAIEQRPVLPAPSVVAATNRLVENDPSLQSTWSHRAWVAAGCTTLLISLGQSTKVAADLHMWVEPIIAGYVGYILADLGSGIYHWGIDNYGDGSTPFVGSQIEAFQGHHKLPWTITRRQFANNLHALARAVTFAVLPIDLVCHDPTLQAFVAMFAGCIMFSQQFHAWAHGTKSRLPPLVVALQDSGVLVSRSQHGAHHRPPYNNNYCIVSGVWNEFLDEHKVFEAMELILYFTVGVRPRSWSEPTSEWLEEIEITP</sequence>
<dbReference type="InterPro" id="IPR039331">
    <property type="entry name" value="PAPs-like"/>
</dbReference>
<dbReference type="EC" id="3.1.3.2" evidence="14"/>
<evidence type="ECO:0000259" key="15">
    <source>
        <dbReference type="Pfam" id="PF00149"/>
    </source>
</evidence>
<keyword evidence="10" id="KW-0862">Zinc</keyword>
<evidence type="ECO:0000256" key="3">
    <source>
        <dbReference type="ARBA" id="ARBA00001962"/>
    </source>
</evidence>
<keyword evidence="20" id="KW-1185">Reference proteome</keyword>
<evidence type="ECO:0000256" key="11">
    <source>
        <dbReference type="ARBA" id="ARBA00022989"/>
    </source>
</evidence>
<dbReference type="InterPro" id="IPR029052">
    <property type="entry name" value="Metallo-depent_PP-like"/>
</dbReference>
<comment type="caution">
    <text evidence="19">The sequence shown here is derived from an EMBL/GenBank/DDBJ whole genome shotgun (WGS) entry which is preliminary data.</text>
</comment>
<dbReference type="InterPro" id="IPR015914">
    <property type="entry name" value="PAPs_N"/>
</dbReference>
<dbReference type="SUPFAM" id="SSF49363">
    <property type="entry name" value="Purple acid phosphatase, N-terminal domain"/>
    <property type="match status" value="1"/>
</dbReference>
<evidence type="ECO:0000313" key="19">
    <source>
        <dbReference type="EMBL" id="CAL0316943.1"/>
    </source>
</evidence>
<evidence type="ECO:0000256" key="14">
    <source>
        <dbReference type="RuleBase" id="RU361203"/>
    </source>
</evidence>
<dbReference type="EMBL" id="CAXHTB010000012">
    <property type="protein sequence ID" value="CAL0316943.1"/>
    <property type="molecule type" value="Genomic_DNA"/>
</dbReference>
<evidence type="ECO:0000259" key="17">
    <source>
        <dbReference type="Pfam" id="PF14008"/>
    </source>
</evidence>
<keyword evidence="13" id="KW-0325">Glycoprotein</keyword>
<dbReference type="InterPro" id="IPR041792">
    <property type="entry name" value="MPP_PAP"/>
</dbReference>
<dbReference type="Pfam" id="PF00149">
    <property type="entry name" value="Metallophos"/>
    <property type="match status" value="1"/>
</dbReference>
<dbReference type="Pfam" id="PF16656">
    <property type="entry name" value="Pur_ac_phosph_N"/>
    <property type="match status" value="1"/>
</dbReference>
<dbReference type="InterPro" id="IPR019547">
    <property type="entry name" value="Lipid_desat"/>
</dbReference>
<comment type="similarity">
    <text evidence="6 14">Belongs to the metallophosphoesterase superfamily. Purple acid phosphatase family.</text>
</comment>
<dbReference type="InterPro" id="IPR004843">
    <property type="entry name" value="Calcineurin-like_PHP"/>
</dbReference>
<evidence type="ECO:0000256" key="7">
    <source>
        <dbReference type="ARBA" id="ARBA00022692"/>
    </source>
</evidence>
<evidence type="ECO:0000256" key="2">
    <source>
        <dbReference type="ARBA" id="ARBA00001947"/>
    </source>
</evidence>
<reference evidence="19 20" key="1">
    <citation type="submission" date="2024-03" db="EMBL/GenBank/DDBJ databases">
        <authorList>
            <person name="Martinez-Hernandez J."/>
        </authorList>
    </citation>
    <scope>NUCLEOTIDE SEQUENCE [LARGE SCALE GENOMIC DNA]</scope>
</reference>
<evidence type="ECO:0000256" key="12">
    <source>
        <dbReference type="ARBA" id="ARBA00023136"/>
    </source>
</evidence>
<feature type="domain" description="Purple acid phosphatase C-terminal" evidence="17">
    <location>
        <begin position="306"/>
        <end position="363"/>
    </location>
</feature>
<keyword evidence="12" id="KW-0472">Membrane</keyword>
<dbReference type="GO" id="GO:0016020">
    <property type="term" value="C:membrane"/>
    <property type="evidence" value="ECO:0007669"/>
    <property type="project" value="UniProtKB-SubCell"/>
</dbReference>
<dbReference type="GO" id="GO:0046872">
    <property type="term" value="F:metal ion binding"/>
    <property type="evidence" value="ECO:0007669"/>
    <property type="project" value="InterPro"/>
</dbReference>
<dbReference type="Gene3D" id="3.60.21.10">
    <property type="match status" value="1"/>
</dbReference>
<dbReference type="GO" id="GO:0003993">
    <property type="term" value="F:acid phosphatase activity"/>
    <property type="evidence" value="ECO:0007669"/>
    <property type="project" value="UniProtKB-EC"/>
</dbReference>
<comment type="cofactor">
    <cofactor evidence="3">
        <name>Fe cation</name>
        <dbReference type="ChEBI" id="CHEBI:24875"/>
    </cofactor>
</comment>
<dbReference type="CDD" id="cd00839">
    <property type="entry name" value="MPP_PAPs"/>
    <property type="match status" value="1"/>
</dbReference>
<accession>A0AAV1X738</accession>
<dbReference type="Pfam" id="PF14008">
    <property type="entry name" value="Metallophos_C"/>
    <property type="match status" value="1"/>
</dbReference>
<feature type="domain" description="Lipid desaturase" evidence="16">
    <location>
        <begin position="502"/>
        <end position="670"/>
    </location>
</feature>
<comment type="catalytic activity">
    <reaction evidence="1 14">
        <text>a phosphate monoester + H2O = an alcohol + phosphate</text>
        <dbReference type="Rhea" id="RHEA:15017"/>
        <dbReference type="ChEBI" id="CHEBI:15377"/>
        <dbReference type="ChEBI" id="CHEBI:30879"/>
        <dbReference type="ChEBI" id="CHEBI:43474"/>
        <dbReference type="ChEBI" id="CHEBI:67140"/>
        <dbReference type="EC" id="3.1.3.2"/>
    </reaction>
</comment>
<evidence type="ECO:0000259" key="16">
    <source>
        <dbReference type="Pfam" id="PF10520"/>
    </source>
</evidence>
<protein>
    <recommendedName>
        <fullName evidence="14">Purple acid phosphatase</fullName>
        <ecNumber evidence="14">3.1.3.2</ecNumber>
    </recommendedName>
</protein>
<evidence type="ECO:0000256" key="6">
    <source>
        <dbReference type="ARBA" id="ARBA00008723"/>
    </source>
</evidence>
<comment type="cofactor">
    <cofactor evidence="2">
        <name>Zn(2+)</name>
        <dbReference type="ChEBI" id="CHEBI:29105"/>
    </cofactor>
</comment>
<dbReference type="InterPro" id="IPR008963">
    <property type="entry name" value="Purple_acid_Pase-like_N"/>
</dbReference>
<dbReference type="AlphaFoldDB" id="A0AAV1X738"/>